<keyword evidence="2" id="KW-0812">Transmembrane</keyword>
<dbReference type="EMBL" id="KQ001676">
    <property type="protein sequence ID" value="KJP87304.1"/>
    <property type="molecule type" value="Genomic_DNA"/>
</dbReference>
<dbReference type="GeneID" id="24268298"/>
<sequence>MGETNVETLLQQNNSLFRQQCIGSVDENDETYLQDRSDVTKYNDSSDSRSRRSSPRASSRKKSKSTMDRGNVDTSNESSNLNNFDEDEGTVKFGGSMRFSSMESVLEGRSNHGNDVDQGFSSSMLFDSMDSIFENGADDIFNNKDKVHKSANADSMESIFQEGANNDDSNRSQEITESRTFDSTGSLFEKRDDDNLEENNRMVESSEYHNKDKRLSTTAGLDVDDAVCYYIDKLQQKNKFSASPSRGFFENTSVGRKCRKLDSKFESEITRYMNMQAYEKHNYSVREVKGTREFFNLLSKHRMFAPFGVFGILSPLLLTSLIKTSSFSIMYTVLVHV</sequence>
<feature type="compositionally biased region" description="Polar residues" evidence="1">
    <location>
        <begin position="72"/>
        <end position="83"/>
    </location>
</feature>
<evidence type="ECO:0000313" key="3">
    <source>
        <dbReference type="EMBL" id="KJP87304.1"/>
    </source>
</evidence>
<evidence type="ECO:0000313" key="4">
    <source>
        <dbReference type="Proteomes" id="UP000054561"/>
    </source>
</evidence>
<reference evidence="3 4" key="1">
    <citation type="submission" date="2014-03" db="EMBL/GenBank/DDBJ databases">
        <title>The Genome Sequence of Plasmodium fragile nilgiri.</title>
        <authorList>
            <consortium name="The Broad Institute Genomics Platform"/>
            <consortium name="The Broad Institute Genome Sequencing Center for Infectious Disease"/>
            <person name="Neafsey D."/>
            <person name="Duraisingh M."/>
            <person name="Young S.K."/>
            <person name="Zeng Q."/>
            <person name="Gargeya S."/>
            <person name="Abouelleil A."/>
            <person name="Alvarado L."/>
            <person name="Chapman S.B."/>
            <person name="Gainer-Dewar J."/>
            <person name="Goldberg J."/>
            <person name="Griggs A."/>
            <person name="Gujja S."/>
            <person name="Hansen M."/>
            <person name="Howarth C."/>
            <person name="Imamovic A."/>
            <person name="Larimer J."/>
            <person name="Pearson M."/>
            <person name="Poon T.W."/>
            <person name="Priest M."/>
            <person name="Roberts A."/>
            <person name="Saif S."/>
            <person name="Shea T."/>
            <person name="Sykes S."/>
            <person name="Wortman J."/>
            <person name="Nusbaum C."/>
            <person name="Birren B."/>
        </authorList>
    </citation>
    <scope>NUCLEOTIDE SEQUENCE [LARGE SCALE GENOMIC DNA]</scope>
    <source>
        <strain evidence="4">nilgiri</strain>
    </source>
</reference>
<feature type="transmembrane region" description="Helical" evidence="2">
    <location>
        <begin position="303"/>
        <end position="322"/>
    </location>
</feature>
<accession>A0A0D9QJV9</accession>
<evidence type="ECO:0000256" key="1">
    <source>
        <dbReference type="SAM" id="MobiDB-lite"/>
    </source>
</evidence>
<dbReference type="RefSeq" id="XP_012336030.1">
    <property type="nucleotide sequence ID" value="XM_012480607.1"/>
</dbReference>
<keyword evidence="2" id="KW-1133">Transmembrane helix</keyword>
<dbReference type="Proteomes" id="UP000054561">
    <property type="component" value="Unassembled WGS sequence"/>
</dbReference>
<name>A0A0D9QJV9_PLAFR</name>
<gene>
    <name evidence="3" type="ORF">AK88_02984</name>
</gene>
<proteinExistence type="predicted"/>
<feature type="compositionally biased region" description="Basic and acidic residues" evidence="1">
    <location>
        <begin position="33"/>
        <end position="50"/>
    </location>
</feature>
<keyword evidence="2" id="KW-0472">Membrane</keyword>
<protein>
    <submittedName>
        <fullName evidence="3">Uncharacterized protein</fullName>
    </submittedName>
</protein>
<dbReference type="OrthoDB" id="389525at2759"/>
<feature type="compositionally biased region" description="Basic and acidic residues" evidence="1">
    <location>
        <begin position="168"/>
        <end position="180"/>
    </location>
</feature>
<feature type="compositionally biased region" description="Basic residues" evidence="1">
    <location>
        <begin position="51"/>
        <end position="64"/>
    </location>
</feature>
<evidence type="ECO:0000256" key="2">
    <source>
        <dbReference type="SAM" id="Phobius"/>
    </source>
</evidence>
<feature type="compositionally biased region" description="Basic and acidic residues" evidence="1">
    <location>
        <begin position="188"/>
        <end position="210"/>
    </location>
</feature>
<feature type="region of interest" description="Disordered" evidence="1">
    <location>
        <begin position="28"/>
        <end position="90"/>
    </location>
</feature>
<dbReference type="VEuPathDB" id="PlasmoDB:AK88_02984"/>
<feature type="region of interest" description="Disordered" evidence="1">
    <location>
        <begin position="162"/>
        <end position="210"/>
    </location>
</feature>
<keyword evidence="4" id="KW-1185">Reference proteome</keyword>
<organism evidence="3 4">
    <name type="scientific">Plasmodium fragile</name>
    <dbReference type="NCBI Taxonomy" id="5857"/>
    <lineage>
        <taxon>Eukaryota</taxon>
        <taxon>Sar</taxon>
        <taxon>Alveolata</taxon>
        <taxon>Apicomplexa</taxon>
        <taxon>Aconoidasida</taxon>
        <taxon>Haemosporida</taxon>
        <taxon>Plasmodiidae</taxon>
        <taxon>Plasmodium</taxon>
        <taxon>Plasmodium (Plasmodium)</taxon>
    </lineage>
</organism>
<dbReference type="AlphaFoldDB" id="A0A0D9QJV9"/>